<reference evidence="1" key="2">
    <citation type="submission" date="2023-01" db="EMBL/GenBank/DDBJ databases">
        <title>Draft genome sequence of Portibacter lacus strain NBRC 108769.</title>
        <authorList>
            <person name="Sun Q."/>
            <person name="Mori K."/>
        </authorList>
    </citation>
    <scope>NUCLEOTIDE SEQUENCE</scope>
    <source>
        <strain evidence="1">NBRC 108769</strain>
    </source>
</reference>
<comment type="caution">
    <text evidence="1">The sequence shown here is derived from an EMBL/GenBank/DDBJ whole genome shotgun (WGS) entry which is preliminary data.</text>
</comment>
<keyword evidence="2" id="KW-1185">Reference proteome</keyword>
<dbReference type="InterPro" id="IPR011042">
    <property type="entry name" value="6-blade_b-propeller_TolB-like"/>
</dbReference>
<dbReference type="EMBL" id="BSOH01000014">
    <property type="protein sequence ID" value="GLR17871.1"/>
    <property type="molecule type" value="Genomic_DNA"/>
</dbReference>
<dbReference type="AlphaFoldDB" id="A0AA37SS82"/>
<dbReference type="Proteomes" id="UP001156666">
    <property type="component" value="Unassembled WGS sequence"/>
</dbReference>
<protein>
    <recommendedName>
        <fullName evidence="3">6-bladed beta-propeller</fullName>
    </recommendedName>
</protein>
<gene>
    <name evidence="1" type="ORF">GCM10007940_24860</name>
</gene>
<organism evidence="1 2">
    <name type="scientific">Portibacter lacus</name>
    <dbReference type="NCBI Taxonomy" id="1099794"/>
    <lineage>
        <taxon>Bacteria</taxon>
        <taxon>Pseudomonadati</taxon>
        <taxon>Bacteroidota</taxon>
        <taxon>Saprospiria</taxon>
        <taxon>Saprospirales</taxon>
        <taxon>Haliscomenobacteraceae</taxon>
        <taxon>Portibacter</taxon>
    </lineage>
</organism>
<name>A0AA37SS82_9BACT</name>
<accession>A0AA37SS82</accession>
<evidence type="ECO:0008006" key="3">
    <source>
        <dbReference type="Google" id="ProtNLM"/>
    </source>
</evidence>
<dbReference type="RefSeq" id="WP_235291552.1">
    <property type="nucleotide sequence ID" value="NZ_BSOH01000014.1"/>
</dbReference>
<proteinExistence type="predicted"/>
<evidence type="ECO:0000313" key="1">
    <source>
        <dbReference type="EMBL" id="GLR17871.1"/>
    </source>
</evidence>
<evidence type="ECO:0000313" key="2">
    <source>
        <dbReference type="Proteomes" id="UP001156666"/>
    </source>
</evidence>
<dbReference type="SUPFAM" id="SSF69322">
    <property type="entry name" value="Tricorn protease domain 2"/>
    <property type="match status" value="1"/>
</dbReference>
<sequence>MKLNILEALRIIFMILCFSVLINCNSTENLDSVDILIDLENIPKVKPSTIFPEVEFVPLETSEKSHIRRINQILIHDTYFFILDKSQNSIFTFDDNGDFRYEINNQGEGPGKYSSIEYFAIYNNNLEILDPRGKLFIYDLEGNYKSSVNLDFISVHRFFHLDDNLIVFYSFVDDPLLKFYSLAEGRLLSEHLPNTAHRVRLMGYIMNPFFMKNQKNYFINGTTGNIYQLNENSIKKTNNIDFGINQFDLTNYPKEQSESPKYYLDFLLENNIVHPILYFFPNEDIVVAYYEGEFQVFNLHKDNGGSINSSKVDLPYNVKTFMPFIYSDNSTGIYGYTTDIDSALIFLSDFQIGPRPDLPRNESANEQNPIIIRFSK</sequence>
<reference evidence="1" key="1">
    <citation type="journal article" date="2014" name="Int. J. Syst. Evol. Microbiol.">
        <title>Complete genome sequence of Corynebacterium casei LMG S-19264T (=DSM 44701T), isolated from a smear-ripened cheese.</title>
        <authorList>
            <consortium name="US DOE Joint Genome Institute (JGI-PGF)"/>
            <person name="Walter F."/>
            <person name="Albersmeier A."/>
            <person name="Kalinowski J."/>
            <person name="Ruckert C."/>
        </authorList>
    </citation>
    <scope>NUCLEOTIDE SEQUENCE</scope>
    <source>
        <strain evidence="1">NBRC 108769</strain>
    </source>
</reference>
<dbReference type="Pfam" id="PF17170">
    <property type="entry name" value="DUF5128"/>
    <property type="match status" value="1"/>
</dbReference>
<dbReference type="Gene3D" id="2.120.10.30">
    <property type="entry name" value="TolB, C-terminal domain"/>
    <property type="match status" value="1"/>
</dbReference>